<dbReference type="InterPro" id="IPR010987">
    <property type="entry name" value="Glutathione-S-Trfase_C-like"/>
</dbReference>
<dbReference type="InterPro" id="IPR036282">
    <property type="entry name" value="Glutathione-S-Trfase_C_sf"/>
</dbReference>
<dbReference type="Pfam" id="PF13409">
    <property type="entry name" value="GST_N_2"/>
    <property type="match status" value="1"/>
</dbReference>
<dbReference type="PANTHER" id="PTHR43968:SF6">
    <property type="entry name" value="GLUTATHIONE S-TRANSFERASE OMEGA"/>
    <property type="match status" value="1"/>
</dbReference>
<dbReference type="Proteomes" id="UP000289886">
    <property type="component" value="Unassembled WGS sequence"/>
</dbReference>
<dbReference type="PROSITE" id="PS51354">
    <property type="entry name" value="GLUTAREDOXIN_2"/>
    <property type="match status" value="1"/>
</dbReference>
<evidence type="ECO:0000256" key="2">
    <source>
        <dbReference type="ARBA" id="ARBA00022679"/>
    </source>
</evidence>
<keyword evidence="2 7" id="KW-0808">Transferase</keyword>
<reference evidence="10 11" key="1">
    <citation type="submission" date="2019-01" db="EMBL/GenBank/DDBJ databases">
        <title>Draft Genome and Complete Hox-Cluster Characterization of the Sterlet Sturgeon (Acipenser ruthenus).</title>
        <authorList>
            <person name="Wei Q."/>
        </authorList>
    </citation>
    <scope>NUCLEOTIDE SEQUENCE [LARGE SCALE GENOMIC DNA]</scope>
    <source>
        <strain evidence="10">WHYD16114868_AA</strain>
        <tissue evidence="10">Blood</tissue>
    </source>
</reference>
<dbReference type="InterPro" id="IPR050983">
    <property type="entry name" value="GST_Omega/HSP26"/>
</dbReference>
<sequence>LCAALKVTAVYSTGSPAPGPVPEGMIRLYSMRFCPFAQRTRLFLEAKGVKFETININLKDKPDWFTEKNPIGLVPVLETPKGQVIYESPITCEYLDEVYAGKKLIPTDPYEKAKQKMLVEHFSKVIALYYKITMAKKNGEDTSVLEEEMKCKFTQFNEVLANQKSQFFGGDSVSMIDYMIWPWFERLEVVSLNKCLEHTHNLKSWVERMKEDPAVKATMSDLETYKGFYKLYLEGNPDAYDYGL</sequence>
<accession>A0A444TWS7</accession>
<comment type="similarity">
    <text evidence="1 7">Belongs to the GST superfamily. Omega family.</text>
</comment>
<dbReference type="GO" id="GO:0004364">
    <property type="term" value="F:glutathione transferase activity"/>
    <property type="evidence" value="ECO:0007669"/>
    <property type="project" value="UniProtKB-UniRule"/>
</dbReference>
<keyword evidence="11" id="KW-1185">Reference proteome</keyword>
<evidence type="ECO:0000256" key="4">
    <source>
        <dbReference type="ARBA" id="ARBA00047960"/>
    </source>
</evidence>
<dbReference type="InterPro" id="IPR004046">
    <property type="entry name" value="GST_C"/>
</dbReference>
<feature type="non-terminal residue" evidence="10">
    <location>
        <position position="1"/>
    </location>
</feature>
<dbReference type="InterPro" id="IPR045073">
    <property type="entry name" value="Omega/Tau-like"/>
</dbReference>
<organism evidence="10 11">
    <name type="scientific">Acipenser ruthenus</name>
    <name type="common">Sterlet sturgeon</name>
    <dbReference type="NCBI Taxonomy" id="7906"/>
    <lineage>
        <taxon>Eukaryota</taxon>
        <taxon>Metazoa</taxon>
        <taxon>Chordata</taxon>
        <taxon>Craniata</taxon>
        <taxon>Vertebrata</taxon>
        <taxon>Euteleostomi</taxon>
        <taxon>Actinopterygii</taxon>
        <taxon>Chondrostei</taxon>
        <taxon>Acipenseriformes</taxon>
        <taxon>Acipenseridae</taxon>
        <taxon>Acipenser</taxon>
    </lineage>
</organism>
<comment type="function">
    <text evidence="7">Exhibits glutathione-dependent thiol transferase activity. Has high dehydroascorbate reductase activity and may contribute to the recycling of ascorbic acid. Participates in the biotransformation of inorganic arsenic and reduces monomethylarsonic acid (MMA).</text>
</comment>
<dbReference type="CDD" id="cd03184">
    <property type="entry name" value="GST_C_Omega"/>
    <property type="match status" value="1"/>
</dbReference>
<keyword evidence="3 7" id="KW-0560">Oxidoreductase</keyword>
<evidence type="ECO:0000259" key="8">
    <source>
        <dbReference type="PROSITE" id="PS50404"/>
    </source>
</evidence>
<dbReference type="SUPFAM" id="SSF52833">
    <property type="entry name" value="Thioredoxin-like"/>
    <property type="match status" value="1"/>
</dbReference>
<dbReference type="GO" id="GO:0050610">
    <property type="term" value="F:methylarsonate reductase activity"/>
    <property type="evidence" value="ECO:0007669"/>
    <property type="project" value="UniProtKB-UniRule"/>
</dbReference>
<dbReference type="SFLD" id="SFLDG01152">
    <property type="entry name" value="Main.3:_Omega-_and_Tau-like"/>
    <property type="match status" value="1"/>
</dbReference>
<comment type="catalytic activity">
    <reaction evidence="4 7">
        <text>RX + glutathione = an S-substituted glutathione + a halide anion + H(+)</text>
        <dbReference type="Rhea" id="RHEA:16437"/>
        <dbReference type="ChEBI" id="CHEBI:15378"/>
        <dbReference type="ChEBI" id="CHEBI:16042"/>
        <dbReference type="ChEBI" id="CHEBI:17792"/>
        <dbReference type="ChEBI" id="CHEBI:57925"/>
        <dbReference type="ChEBI" id="CHEBI:90779"/>
        <dbReference type="EC" id="2.5.1.18"/>
    </reaction>
</comment>
<evidence type="ECO:0000256" key="6">
    <source>
        <dbReference type="ARBA" id="ARBA00049544"/>
    </source>
</evidence>
<protein>
    <recommendedName>
        <fullName evidence="7">Glutathione S-transferase omega</fullName>
        <shortName evidence="7">GSTO</shortName>
        <ecNumber evidence="7">1.20.4.2</ecNumber>
        <ecNumber evidence="7">1.8.5.1</ecNumber>
        <ecNumber evidence="7">2.5.1.18</ecNumber>
    </recommendedName>
    <alternativeName>
        <fullName evidence="7">Glutathione-dependent dehydroascorbate reductase</fullName>
    </alternativeName>
    <alternativeName>
        <fullName evidence="7">Monomethylarsonic acid reductase</fullName>
    </alternativeName>
</protein>
<feature type="domain" description="GST N-terminal" evidence="8">
    <location>
        <begin position="24"/>
        <end position="103"/>
    </location>
</feature>
<dbReference type="Pfam" id="PF14497">
    <property type="entry name" value="GST_C_3"/>
    <property type="match status" value="1"/>
</dbReference>
<dbReference type="FunFam" id="1.20.1050.10:FF:000009">
    <property type="entry name" value="Glutathione S-transferase omega-1"/>
    <property type="match status" value="1"/>
</dbReference>
<evidence type="ECO:0000313" key="10">
    <source>
        <dbReference type="EMBL" id="RXM27393.1"/>
    </source>
</evidence>
<gene>
    <name evidence="10" type="ORF">EOD39_10837</name>
</gene>
<dbReference type="GO" id="GO:0045174">
    <property type="term" value="F:glutathione dehydrogenase (ascorbate) activity"/>
    <property type="evidence" value="ECO:0007669"/>
    <property type="project" value="UniProtKB-UniRule"/>
</dbReference>
<dbReference type="PROSITE" id="PS50405">
    <property type="entry name" value="GST_CTER"/>
    <property type="match status" value="1"/>
</dbReference>
<dbReference type="CDD" id="cd03055">
    <property type="entry name" value="GST_N_Omega"/>
    <property type="match status" value="1"/>
</dbReference>
<dbReference type="EC" id="1.8.5.1" evidence="7"/>
<name>A0A444TWS7_ACIRT</name>
<dbReference type="EC" id="2.5.1.18" evidence="7"/>
<evidence type="ECO:0000313" key="11">
    <source>
        <dbReference type="Proteomes" id="UP000289886"/>
    </source>
</evidence>
<dbReference type="PROSITE" id="PS50404">
    <property type="entry name" value="GST_NTER"/>
    <property type="match status" value="1"/>
</dbReference>
<evidence type="ECO:0000256" key="7">
    <source>
        <dbReference type="RuleBase" id="RU368071"/>
    </source>
</evidence>
<dbReference type="SFLD" id="SFLDG00358">
    <property type="entry name" value="Main_(cytGST)"/>
    <property type="match status" value="1"/>
</dbReference>
<dbReference type="InterPro" id="IPR036249">
    <property type="entry name" value="Thioredoxin-like_sf"/>
</dbReference>
<proteinExistence type="inferred from homology"/>
<evidence type="ECO:0000259" key="9">
    <source>
        <dbReference type="PROSITE" id="PS50405"/>
    </source>
</evidence>
<dbReference type="GO" id="GO:0006749">
    <property type="term" value="P:glutathione metabolic process"/>
    <property type="evidence" value="ECO:0007669"/>
    <property type="project" value="UniProtKB-UniRule"/>
</dbReference>
<dbReference type="PANTHER" id="PTHR43968">
    <property type="match status" value="1"/>
</dbReference>
<comment type="catalytic activity">
    <reaction evidence="6 7">
        <text>L-dehydroascorbate + 2 glutathione = glutathione disulfide + L-ascorbate</text>
        <dbReference type="Rhea" id="RHEA:24424"/>
        <dbReference type="ChEBI" id="CHEBI:38290"/>
        <dbReference type="ChEBI" id="CHEBI:57925"/>
        <dbReference type="ChEBI" id="CHEBI:58297"/>
        <dbReference type="ChEBI" id="CHEBI:58539"/>
        <dbReference type="EC" id="1.8.5.1"/>
    </reaction>
</comment>
<evidence type="ECO:0000256" key="3">
    <source>
        <dbReference type="ARBA" id="ARBA00023002"/>
    </source>
</evidence>
<dbReference type="EC" id="1.20.4.2" evidence="7"/>
<dbReference type="PRINTS" id="PR01625">
    <property type="entry name" value="GSTRNSFRASEO"/>
</dbReference>
<dbReference type="InterPro" id="IPR004045">
    <property type="entry name" value="Glutathione_S-Trfase_N"/>
</dbReference>
<dbReference type="SUPFAM" id="SSF47616">
    <property type="entry name" value="GST C-terminal domain-like"/>
    <property type="match status" value="1"/>
</dbReference>
<dbReference type="InterPro" id="IPR005442">
    <property type="entry name" value="GST_omega"/>
</dbReference>
<dbReference type="EMBL" id="SCEB01215840">
    <property type="protein sequence ID" value="RXM27393.1"/>
    <property type="molecule type" value="Genomic_DNA"/>
</dbReference>
<dbReference type="SFLD" id="SFLDS00019">
    <property type="entry name" value="Glutathione_Transferase_(cytos"/>
    <property type="match status" value="1"/>
</dbReference>
<dbReference type="AlphaFoldDB" id="A0A444TWS7"/>
<comment type="caution">
    <text evidence="10">The sequence shown here is derived from an EMBL/GenBank/DDBJ whole genome shotgun (WGS) entry which is preliminary data.</text>
</comment>
<dbReference type="Gene3D" id="3.40.30.10">
    <property type="entry name" value="Glutaredoxin"/>
    <property type="match status" value="1"/>
</dbReference>
<dbReference type="InterPro" id="IPR040079">
    <property type="entry name" value="Glutathione_S-Trfase"/>
</dbReference>
<comment type="catalytic activity">
    <reaction evidence="5 7">
        <text>methylarsonate + 2 glutathione + H(+) = methylarsonous acid + glutathione disulfide + H2O</text>
        <dbReference type="Rhea" id="RHEA:15969"/>
        <dbReference type="ChEBI" id="CHEBI:15377"/>
        <dbReference type="ChEBI" id="CHEBI:15378"/>
        <dbReference type="ChEBI" id="CHEBI:17826"/>
        <dbReference type="ChEBI" id="CHEBI:33409"/>
        <dbReference type="ChEBI" id="CHEBI:57925"/>
        <dbReference type="ChEBI" id="CHEBI:58297"/>
        <dbReference type="EC" id="1.20.4.2"/>
    </reaction>
</comment>
<evidence type="ECO:0000256" key="5">
    <source>
        <dbReference type="ARBA" id="ARBA00048353"/>
    </source>
</evidence>
<feature type="domain" description="GST C-terminal" evidence="9">
    <location>
        <begin position="108"/>
        <end position="233"/>
    </location>
</feature>
<dbReference type="GO" id="GO:0005737">
    <property type="term" value="C:cytoplasm"/>
    <property type="evidence" value="ECO:0007669"/>
    <property type="project" value="InterPro"/>
</dbReference>
<evidence type="ECO:0000256" key="1">
    <source>
        <dbReference type="ARBA" id="ARBA00011067"/>
    </source>
</evidence>
<dbReference type="FunFam" id="3.40.30.10:FF:000123">
    <property type="entry name" value="Glutathione transferase o1"/>
    <property type="match status" value="1"/>
</dbReference>
<dbReference type="Gene3D" id="1.20.1050.10">
    <property type="match status" value="1"/>
</dbReference>